<comment type="caution">
    <text evidence="2">The sequence shown here is derived from an EMBL/GenBank/DDBJ whole genome shotgun (WGS) entry which is preliminary data.</text>
</comment>
<feature type="domain" description="AbiJ-NTD3" evidence="1">
    <location>
        <begin position="93"/>
        <end position="255"/>
    </location>
</feature>
<name>A0A9X9EQ27_9BACI</name>
<dbReference type="EMBL" id="SZNT01000643">
    <property type="protein sequence ID" value="TKH04407.1"/>
    <property type="molecule type" value="Genomic_DNA"/>
</dbReference>
<sequence>MINKNELIDAITSVLKDEKTYVLPNVCVNYGLEDGEETEAHSSKRVYVQKRLKGKDQFFLLDLAKRIIKDYGANASNLSKIVLRIDPTGLFSISEVTRRNIMDELYAKGNIEGRHELTDFLNRIWNLENMPSTNRRFKNASVEIWQHMINNDDWDNRYLYETYLELLLAPDQLFIHFLEQVVHPIVRHQSQKEFIELINHHLVNDNFQFYQTEVISGFPLFKINEIQAGVKGIVKNLIFAAIGYKPEIVISDSINNDIKIVKNAENCLVYDRPIPNAGLSWNDMVVWWADIKGLKEVDAETEVSLYKRLLNSLDSEPEKILFHDYFKFFKVQYN</sequence>
<protein>
    <recommendedName>
        <fullName evidence="1">AbiJ-NTD3 domain-containing protein</fullName>
    </recommendedName>
</protein>
<evidence type="ECO:0000313" key="2">
    <source>
        <dbReference type="EMBL" id="TKH04407.1"/>
    </source>
</evidence>
<dbReference type="RefSeq" id="WP_137024709.1">
    <property type="nucleotide sequence ID" value="NZ_SZNT01000643.1"/>
</dbReference>
<organism evidence="2 3">
    <name type="scientific">Peribacillus simplex</name>
    <dbReference type="NCBI Taxonomy" id="1478"/>
    <lineage>
        <taxon>Bacteria</taxon>
        <taxon>Bacillati</taxon>
        <taxon>Bacillota</taxon>
        <taxon>Bacilli</taxon>
        <taxon>Bacillales</taxon>
        <taxon>Bacillaceae</taxon>
        <taxon>Peribacillus</taxon>
    </lineage>
</organism>
<accession>A0A9X9EQ27</accession>
<evidence type="ECO:0000259" key="1">
    <source>
        <dbReference type="Pfam" id="PF18860"/>
    </source>
</evidence>
<dbReference type="Pfam" id="PF18860">
    <property type="entry name" value="AbiJ_NTD3"/>
    <property type="match status" value="1"/>
</dbReference>
<feature type="non-terminal residue" evidence="2">
    <location>
        <position position="334"/>
    </location>
</feature>
<dbReference type="Proteomes" id="UP000309170">
    <property type="component" value="Unassembled WGS sequence"/>
</dbReference>
<gene>
    <name evidence="2" type="ORF">FC678_24660</name>
</gene>
<evidence type="ECO:0000313" key="3">
    <source>
        <dbReference type="Proteomes" id="UP000309170"/>
    </source>
</evidence>
<dbReference type="AlphaFoldDB" id="A0A9X9EQ27"/>
<dbReference type="InterPro" id="IPR041427">
    <property type="entry name" value="AbiJ-NTD3"/>
</dbReference>
<proteinExistence type="predicted"/>
<reference evidence="2 3" key="1">
    <citation type="journal article" date="2019" name="Environ. Microbiol.">
        <title>An active ?-lactamase is a part of an orchestrated cell wall stress resistance network of Bacillus subtilis and related rhizosphere species.</title>
        <authorList>
            <person name="Bucher T."/>
            <person name="Keren-Paz A."/>
            <person name="Hausser J."/>
            <person name="Olender T."/>
            <person name="Cytryn E."/>
            <person name="Kolodkin-Gal I."/>
        </authorList>
    </citation>
    <scope>NUCLEOTIDE SEQUENCE [LARGE SCALE GENOMIC DNA]</scope>
    <source>
        <strain evidence="2 3">I4</strain>
    </source>
</reference>